<keyword evidence="1" id="KW-0472">Membrane</keyword>
<proteinExistence type="predicted"/>
<keyword evidence="4" id="KW-1185">Reference proteome</keyword>
<organism evidence="3 4">
    <name type="scientific">Fistulina hepatica ATCC 64428</name>
    <dbReference type="NCBI Taxonomy" id="1128425"/>
    <lineage>
        <taxon>Eukaryota</taxon>
        <taxon>Fungi</taxon>
        <taxon>Dikarya</taxon>
        <taxon>Basidiomycota</taxon>
        <taxon>Agaricomycotina</taxon>
        <taxon>Agaricomycetes</taxon>
        <taxon>Agaricomycetidae</taxon>
        <taxon>Agaricales</taxon>
        <taxon>Fistulinaceae</taxon>
        <taxon>Fistulina</taxon>
    </lineage>
</organism>
<dbReference type="EMBL" id="KN882010">
    <property type="protein sequence ID" value="KIY47154.1"/>
    <property type="molecule type" value="Genomic_DNA"/>
</dbReference>
<accession>A0A0D7A9S8</accession>
<sequence length="59" mass="6670">VDQHDKRMGDGWRDEIDNLMTFAGLFSAVVTGFLMGSFQWLQDDPTSRTADTLAEILHI</sequence>
<dbReference type="OrthoDB" id="3235960at2759"/>
<evidence type="ECO:0000313" key="3">
    <source>
        <dbReference type="EMBL" id="KIY47154.1"/>
    </source>
</evidence>
<name>A0A0D7A9S8_9AGAR</name>
<dbReference type="Proteomes" id="UP000054144">
    <property type="component" value="Unassembled WGS sequence"/>
</dbReference>
<protein>
    <recommendedName>
        <fullName evidence="2">DUF6535 domain-containing protein</fullName>
    </recommendedName>
</protein>
<evidence type="ECO:0000313" key="4">
    <source>
        <dbReference type="Proteomes" id="UP000054144"/>
    </source>
</evidence>
<feature type="non-terminal residue" evidence="3">
    <location>
        <position position="59"/>
    </location>
</feature>
<keyword evidence="1" id="KW-1133">Transmembrane helix</keyword>
<reference evidence="3 4" key="1">
    <citation type="journal article" date="2015" name="Fungal Genet. Biol.">
        <title>Evolution of novel wood decay mechanisms in Agaricales revealed by the genome sequences of Fistulina hepatica and Cylindrobasidium torrendii.</title>
        <authorList>
            <person name="Floudas D."/>
            <person name="Held B.W."/>
            <person name="Riley R."/>
            <person name="Nagy L.G."/>
            <person name="Koehler G."/>
            <person name="Ransdell A.S."/>
            <person name="Younus H."/>
            <person name="Chow J."/>
            <person name="Chiniquy J."/>
            <person name="Lipzen A."/>
            <person name="Tritt A."/>
            <person name="Sun H."/>
            <person name="Haridas S."/>
            <person name="LaButti K."/>
            <person name="Ohm R.A."/>
            <person name="Kues U."/>
            <person name="Blanchette R.A."/>
            <person name="Grigoriev I.V."/>
            <person name="Minto R.E."/>
            <person name="Hibbett D.S."/>
        </authorList>
    </citation>
    <scope>NUCLEOTIDE SEQUENCE [LARGE SCALE GENOMIC DNA]</scope>
    <source>
        <strain evidence="3 4">ATCC 64428</strain>
    </source>
</reference>
<feature type="non-terminal residue" evidence="3">
    <location>
        <position position="1"/>
    </location>
</feature>
<evidence type="ECO:0000259" key="2">
    <source>
        <dbReference type="Pfam" id="PF20153"/>
    </source>
</evidence>
<keyword evidence="1" id="KW-0812">Transmembrane</keyword>
<feature type="domain" description="DUF6535" evidence="2">
    <location>
        <begin position="2"/>
        <end position="58"/>
    </location>
</feature>
<dbReference type="Pfam" id="PF20153">
    <property type="entry name" value="DUF6535"/>
    <property type="match status" value="1"/>
</dbReference>
<feature type="transmembrane region" description="Helical" evidence="1">
    <location>
        <begin position="20"/>
        <end position="41"/>
    </location>
</feature>
<evidence type="ECO:0000256" key="1">
    <source>
        <dbReference type="SAM" id="Phobius"/>
    </source>
</evidence>
<dbReference type="InterPro" id="IPR045338">
    <property type="entry name" value="DUF6535"/>
</dbReference>
<gene>
    <name evidence="3" type="ORF">FISHEDRAFT_22111</name>
</gene>
<dbReference type="AlphaFoldDB" id="A0A0D7A9S8"/>